<sequence length="94" mass="10698">METPQQRKIREALNRPSTSDSSSMDNSEPEASTSLQAHALEHTDPDYVPKTLTPHEWEAWYAEHGVPASHRQTSKDAPAAQSLWSRLKKLFRRS</sequence>
<evidence type="ECO:0000313" key="3">
    <source>
        <dbReference type="Proteomes" id="UP000259273"/>
    </source>
</evidence>
<organism evidence="2 3">
    <name type="scientific">Haliea salexigens</name>
    <dbReference type="NCBI Taxonomy" id="287487"/>
    <lineage>
        <taxon>Bacteria</taxon>
        <taxon>Pseudomonadati</taxon>
        <taxon>Pseudomonadota</taxon>
        <taxon>Gammaproteobacteria</taxon>
        <taxon>Cellvibrionales</taxon>
        <taxon>Halieaceae</taxon>
        <taxon>Haliea</taxon>
    </lineage>
</organism>
<gene>
    <name evidence="2" type="ORF">DCP75_03565</name>
</gene>
<dbReference type="AlphaFoldDB" id="A0A3C1KK04"/>
<protein>
    <submittedName>
        <fullName evidence="2">Uncharacterized protein</fullName>
    </submittedName>
</protein>
<feature type="compositionally biased region" description="Basic and acidic residues" evidence="1">
    <location>
        <begin position="39"/>
        <end position="50"/>
    </location>
</feature>
<name>A0A3C1KK04_9GAMM</name>
<feature type="region of interest" description="Disordered" evidence="1">
    <location>
        <begin position="1"/>
        <end position="50"/>
    </location>
</feature>
<comment type="caution">
    <text evidence="2">The sequence shown here is derived from an EMBL/GenBank/DDBJ whole genome shotgun (WGS) entry which is preliminary data.</text>
</comment>
<proteinExistence type="predicted"/>
<dbReference type="EMBL" id="DMND01000058">
    <property type="protein sequence ID" value="HAN26793.1"/>
    <property type="molecule type" value="Genomic_DNA"/>
</dbReference>
<reference evidence="2 3" key="1">
    <citation type="journal article" date="2018" name="Nat. Biotechnol.">
        <title>A standardized bacterial taxonomy based on genome phylogeny substantially revises the tree of life.</title>
        <authorList>
            <person name="Parks D.H."/>
            <person name="Chuvochina M."/>
            <person name="Waite D.W."/>
            <person name="Rinke C."/>
            <person name="Skarshewski A."/>
            <person name="Chaumeil P.A."/>
            <person name="Hugenholtz P."/>
        </authorList>
    </citation>
    <scope>NUCLEOTIDE SEQUENCE [LARGE SCALE GENOMIC DNA]</scope>
    <source>
        <strain evidence="2">UBA9158</strain>
    </source>
</reference>
<accession>A0A3C1KK04</accession>
<feature type="compositionally biased region" description="Low complexity" evidence="1">
    <location>
        <begin position="17"/>
        <end position="26"/>
    </location>
</feature>
<dbReference type="Proteomes" id="UP000259273">
    <property type="component" value="Unassembled WGS sequence"/>
</dbReference>
<evidence type="ECO:0000313" key="2">
    <source>
        <dbReference type="EMBL" id="HAN26793.1"/>
    </source>
</evidence>
<dbReference type="STRING" id="1121937.GCA_000423125_02307"/>
<evidence type="ECO:0000256" key="1">
    <source>
        <dbReference type="SAM" id="MobiDB-lite"/>
    </source>
</evidence>